<keyword evidence="1" id="KW-0175">Coiled coil</keyword>
<dbReference type="InterPro" id="IPR043535">
    <property type="entry name" value="TEDC1"/>
</dbReference>
<protein>
    <recommendedName>
        <fullName evidence="2">Tubulin epsilon and delta complex protein 1 domain-containing protein</fullName>
    </recommendedName>
</protein>
<sequence>MAQVKETIELLTKVLNRNGTSKIKAEIFRLAKFNDEDATESFWKLLFELLYFCKYGVIDEVTIKAYSELSREELAVYVKREMQALGFTSYAFSSLPNDMSQGSRELLLAFAWLLCKGSLIDKFMDKCASPVEEDLSVYQLNNLDDSNFNNHLTANKPLNPAQKVQHLQYLNGKLRSSLRRLYALQQQKNKLQHKILKLLEKDNDRLQCMLTWKKQEDVFWKWMMTFYNIPPDSIRLMNSARKQLEEAIMKYESVIVQLEEIWESQRDGISTQELDYLLASINMEISLQQANLALDDTETMLNHRDPHLSYIKANKQGKKLTNLTEPSRYSFESKEQNDYGVDVRTEISQLEIQLQRLENELFKKQSNYKTELDNMASNIPDVICIQPMSC</sequence>
<proteinExistence type="predicted"/>
<evidence type="ECO:0000256" key="1">
    <source>
        <dbReference type="SAM" id="Coils"/>
    </source>
</evidence>
<organism evidence="3 4">
    <name type="scientific">Tegillarca granosa</name>
    <name type="common">Malaysian cockle</name>
    <name type="synonym">Anadara granosa</name>
    <dbReference type="NCBI Taxonomy" id="220873"/>
    <lineage>
        <taxon>Eukaryota</taxon>
        <taxon>Metazoa</taxon>
        <taxon>Spiralia</taxon>
        <taxon>Lophotrochozoa</taxon>
        <taxon>Mollusca</taxon>
        <taxon>Bivalvia</taxon>
        <taxon>Autobranchia</taxon>
        <taxon>Pteriomorphia</taxon>
        <taxon>Arcoida</taxon>
        <taxon>Arcoidea</taxon>
        <taxon>Arcidae</taxon>
        <taxon>Tegillarca</taxon>
    </lineage>
</organism>
<feature type="domain" description="Tubulin epsilon and delta complex protein 1" evidence="2">
    <location>
        <begin position="86"/>
        <end position="196"/>
    </location>
</feature>
<evidence type="ECO:0000313" key="4">
    <source>
        <dbReference type="Proteomes" id="UP001217089"/>
    </source>
</evidence>
<dbReference type="EMBL" id="JARBDR010000657">
    <property type="protein sequence ID" value="KAJ8309115.1"/>
    <property type="molecule type" value="Genomic_DNA"/>
</dbReference>
<dbReference type="PANTHER" id="PTHR35076">
    <property type="entry name" value="TUBULIN EPSILON AND DELTA COMPLEX PROTEIN 1"/>
    <property type="match status" value="1"/>
</dbReference>
<reference evidence="3 4" key="1">
    <citation type="submission" date="2022-12" db="EMBL/GenBank/DDBJ databases">
        <title>Chromosome-level genome of Tegillarca granosa.</title>
        <authorList>
            <person name="Kim J."/>
        </authorList>
    </citation>
    <scope>NUCLEOTIDE SEQUENCE [LARGE SCALE GENOMIC DNA]</scope>
    <source>
        <strain evidence="3">Teg-2019</strain>
        <tissue evidence="3">Adductor muscle</tissue>
    </source>
</reference>
<name>A0ABQ9EZ38_TEGGR</name>
<comment type="caution">
    <text evidence="3">The sequence shown here is derived from an EMBL/GenBank/DDBJ whole genome shotgun (WGS) entry which is preliminary data.</text>
</comment>
<keyword evidence="4" id="KW-1185">Reference proteome</keyword>
<dbReference type="PANTHER" id="PTHR35076:SF1">
    <property type="entry name" value="TUBULIN EPSILON AND DELTA COMPLEX PROTEIN 1"/>
    <property type="match status" value="1"/>
</dbReference>
<gene>
    <name evidence="3" type="ORF">KUTeg_013989</name>
</gene>
<feature type="coiled-coil region" evidence="1">
    <location>
        <begin position="234"/>
        <end position="261"/>
    </location>
</feature>
<evidence type="ECO:0000259" key="2">
    <source>
        <dbReference type="Pfam" id="PF14970"/>
    </source>
</evidence>
<dbReference type="InterPro" id="IPR027996">
    <property type="entry name" value="TEDC1_dom"/>
</dbReference>
<accession>A0ABQ9EZ38</accession>
<dbReference type="Pfam" id="PF14970">
    <property type="entry name" value="TEDC1"/>
    <property type="match status" value="1"/>
</dbReference>
<evidence type="ECO:0000313" key="3">
    <source>
        <dbReference type="EMBL" id="KAJ8309115.1"/>
    </source>
</evidence>
<dbReference type="Proteomes" id="UP001217089">
    <property type="component" value="Unassembled WGS sequence"/>
</dbReference>
<feature type="coiled-coil region" evidence="1">
    <location>
        <begin position="340"/>
        <end position="374"/>
    </location>
</feature>